<comment type="caution">
    <text evidence="2">The sequence shown here is derived from an EMBL/GenBank/DDBJ whole genome shotgun (WGS) entry which is preliminary data.</text>
</comment>
<feature type="transmembrane region" description="Helical" evidence="1">
    <location>
        <begin position="152"/>
        <end position="173"/>
    </location>
</feature>
<feature type="transmembrane region" description="Helical" evidence="1">
    <location>
        <begin position="115"/>
        <end position="132"/>
    </location>
</feature>
<dbReference type="EMBL" id="JAAGVB010000076">
    <property type="protein sequence ID" value="NEW36438.1"/>
    <property type="molecule type" value="Genomic_DNA"/>
</dbReference>
<dbReference type="Proteomes" id="UP000471166">
    <property type="component" value="Unassembled WGS sequence"/>
</dbReference>
<dbReference type="RefSeq" id="WP_163847940.1">
    <property type="nucleotide sequence ID" value="NZ_JAAGVB010000076.1"/>
</dbReference>
<keyword evidence="1" id="KW-1133">Transmembrane helix</keyword>
<accession>A0A6P1CV41</accession>
<evidence type="ECO:0000313" key="3">
    <source>
        <dbReference type="Proteomes" id="UP000471166"/>
    </source>
</evidence>
<gene>
    <name evidence="2" type="ORF">GV791_28325</name>
</gene>
<feature type="transmembrane region" description="Helical" evidence="1">
    <location>
        <begin position="55"/>
        <end position="75"/>
    </location>
</feature>
<dbReference type="AlphaFoldDB" id="A0A6P1CV41"/>
<evidence type="ECO:0000313" key="2">
    <source>
        <dbReference type="EMBL" id="NEW36438.1"/>
    </source>
</evidence>
<keyword evidence="1" id="KW-0472">Membrane</keyword>
<reference evidence="2 3" key="1">
    <citation type="submission" date="2020-01" db="EMBL/GenBank/DDBJ databases">
        <title>Genetics and antimicrobial susceptibilities of Nocardia species isolated from the soil; a comparison with species isolated from humans.</title>
        <authorList>
            <person name="Carrasco G."/>
            <person name="Monzon S."/>
            <person name="Sansegundo M."/>
            <person name="Garcia E."/>
            <person name="Garrido N."/>
            <person name="Medina M.J."/>
            <person name="Villalon P."/>
            <person name="Ramirez-Arocha A.C."/>
            <person name="Jimenez P."/>
            <person name="Cuesta I."/>
            <person name="Valdezate S."/>
        </authorList>
    </citation>
    <scope>NUCLEOTIDE SEQUENCE [LARGE SCALE GENOMIC DNA]</scope>
    <source>
        <strain evidence="2 3">CNM20110626</strain>
    </source>
</reference>
<feature type="transmembrane region" description="Helical" evidence="1">
    <location>
        <begin position="81"/>
        <end position="103"/>
    </location>
</feature>
<evidence type="ECO:0000256" key="1">
    <source>
        <dbReference type="SAM" id="Phobius"/>
    </source>
</evidence>
<sequence length="242" mass="25979">MDVASAESAPATAWAQERRRLPGVSWEALEAHLFTGHPHIQLLLRVRGRVLPWRGGWYCAAAITALAAGVIAFWLGSAHPYSAWIIAGLLMGVCAGLQITGWVRAWRGYGTGADALWGAVVFTIGFLPAFGIGMLESRIWNSATDDPAPTPVFYLTLAAVALGFTGLHGSSLTPSPGTRRYQRALDAVAALPDAERERLTTDLATALRILREHRIITPTEYRAARAAPLGGLVTTLTNRSPT</sequence>
<name>A0A6P1CV41_9NOCA</name>
<protein>
    <submittedName>
        <fullName evidence="2">Uncharacterized protein</fullName>
    </submittedName>
</protein>
<keyword evidence="1" id="KW-0812">Transmembrane</keyword>
<organism evidence="2 3">
    <name type="scientific">Nocardia cyriacigeorgica</name>
    <dbReference type="NCBI Taxonomy" id="135487"/>
    <lineage>
        <taxon>Bacteria</taxon>
        <taxon>Bacillati</taxon>
        <taxon>Actinomycetota</taxon>
        <taxon>Actinomycetes</taxon>
        <taxon>Mycobacteriales</taxon>
        <taxon>Nocardiaceae</taxon>
        <taxon>Nocardia</taxon>
    </lineage>
</organism>
<proteinExistence type="predicted"/>